<evidence type="ECO:0000313" key="2">
    <source>
        <dbReference type="Proteomes" id="UP000886998"/>
    </source>
</evidence>
<dbReference type="Proteomes" id="UP000886998">
    <property type="component" value="Unassembled WGS sequence"/>
</dbReference>
<protein>
    <submittedName>
        <fullName evidence="1">Uncharacterized protein</fullName>
    </submittedName>
</protein>
<dbReference type="AlphaFoldDB" id="A0A8X7BUY3"/>
<comment type="caution">
    <text evidence="1">The sequence shown here is derived from an EMBL/GenBank/DDBJ whole genome shotgun (WGS) entry which is preliminary data.</text>
</comment>
<name>A0A8X7BUY3_9ARAC</name>
<proteinExistence type="predicted"/>
<gene>
    <name evidence="1" type="ORF">TNIN_31521</name>
</gene>
<reference evidence="1" key="1">
    <citation type="submission" date="2020-08" db="EMBL/GenBank/DDBJ databases">
        <title>Multicomponent nature underlies the extraordinary mechanical properties of spider dragline silk.</title>
        <authorList>
            <person name="Kono N."/>
            <person name="Nakamura H."/>
            <person name="Mori M."/>
            <person name="Yoshida Y."/>
            <person name="Ohtoshi R."/>
            <person name="Malay A.D."/>
            <person name="Moran D.A.P."/>
            <person name="Tomita M."/>
            <person name="Numata K."/>
            <person name="Arakawa K."/>
        </authorList>
    </citation>
    <scope>NUCLEOTIDE SEQUENCE</scope>
</reference>
<evidence type="ECO:0000313" key="1">
    <source>
        <dbReference type="EMBL" id="GFY43562.1"/>
    </source>
</evidence>
<keyword evidence="2" id="KW-1185">Reference proteome</keyword>
<accession>A0A8X7BUY3</accession>
<dbReference type="EMBL" id="BMAV01003764">
    <property type="protein sequence ID" value="GFY43562.1"/>
    <property type="molecule type" value="Genomic_DNA"/>
</dbReference>
<organism evidence="1 2">
    <name type="scientific">Trichonephila inaurata madagascariensis</name>
    <dbReference type="NCBI Taxonomy" id="2747483"/>
    <lineage>
        <taxon>Eukaryota</taxon>
        <taxon>Metazoa</taxon>
        <taxon>Ecdysozoa</taxon>
        <taxon>Arthropoda</taxon>
        <taxon>Chelicerata</taxon>
        <taxon>Arachnida</taxon>
        <taxon>Araneae</taxon>
        <taxon>Araneomorphae</taxon>
        <taxon>Entelegynae</taxon>
        <taxon>Araneoidea</taxon>
        <taxon>Nephilidae</taxon>
        <taxon>Trichonephila</taxon>
        <taxon>Trichonephila inaurata</taxon>
    </lineage>
</organism>
<sequence>MSSVRETVLRQGYVQWPGAEHCPASGVCPLSERQKSVHREGYVQCHSSRVLSIVRGITSVRGGRTVSCVKGMSSVQVTELCPLSDWQNIHR</sequence>